<proteinExistence type="predicted"/>
<dbReference type="GO" id="GO:0005886">
    <property type="term" value="C:plasma membrane"/>
    <property type="evidence" value="ECO:0007669"/>
    <property type="project" value="UniProtKB-SubCell"/>
</dbReference>
<feature type="domain" description="Cadherin" evidence="14">
    <location>
        <begin position="690"/>
        <end position="814"/>
    </location>
</feature>
<reference evidence="15" key="4">
    <citation type="submission" date="2025-09" db="UniProtKB">
        <authorList>
            <consortium name="Ensembl"/>
        </authorList>
    </citation>
    <scope>IDENTIFICATION</scope>
</reference>
<keyword evidence="6 12" id="KW-0106">Calcium</keyword>
<dbReference type="FunFam" id="2.60.40.60:FF:000005">
    <property type="entry name" value="Protocadherin 9"/>
    <property type="match status" value="2"/>
</dbReference>
<dbReference type="Proteomes" id="UP000265140">
    <property type="component" value="Chromosome 22"/>
</dbReference>
<dbReference type="GO" id="GO:0009653">
    <property type="term" value="P:anatomical structure morphogenesis"/>
    <property type="evidence" value="ECO:0007669"/>
    <property type="project" value="UniProtKB-ARBA"/>
</dbReference>
<keyword evidence="10" id="KW-0325">Glycoprotein</keyword>
<dbReference type="FunFam" id="2.60.40.60:FF:000007">
    <property type="entry name" value="Protocadherin alpha 2"/>
    <property type="match status" value="1"/>
</dbReference>
<dbReference type="GeneTree" id="ENSGT00940000156743"/>
<evidence type="ECO:0000313" key="15">
    <source>
        <dbReference type="Ensembl" id="ENSELUP00000025025.2"/>
    </source>
</evidence>
<protein>
    <recommendedName>
        <fullName evidence="11">Protocadherin-20</fullName>
    </recommendedName>
</protein>
<evidence type="ECO:0000256" key="11">
    <source>
        <dbReference type="ARBA" id="ARBA00072296"/>
    </source>
</evidence>
<dbReference type="PRINTS" id="PR00205">
    <property type="entry name" value="CADHERIN"/>
</dbReference>
<dbReference type="GO" id="GO:0007156">
    <property type="term" value="P:homophilic cell adhesion via plasma membrane adhesion molecules"/>
    <property type="evidence" value="ECO:0007669"/>
    <property type="project" value="InterPro"/>
</dbReference>
<dbReference type="STRING" id="8010.ENSELUP00000025025"/>
<dbReference type="PROSITE" id="PS00232">
    <property type="entry name" value="CADHERIN_1"/>
    <property type="match status" value="3"/>
</dbReference>
<evidence type="ECO:0000256" key="2">
    <source>
        <dbReference type="ARBA" id="ARBA00022475"/>
    </source>
</evidence>
<evidence type="ECO:0000256" key="8">
    <source>
        <dbReference type="ARBA" id="ARBA00022989"/>
    </source>
</evidence>
<feature type="domain" description="Cadherin" evidence="14">
    <location>
        <begin position="480"/>
        <end position="583"/>
    </location>
</feature>
<gene>
    <name evidence="15" type="primary">PCDH20</name>
</gene>
<sequence>MFNKKGPSLGSRLRGLIWGLCILLLYTSPLYCFANFSQAKGLVYKIKEGLPAGVLIGAVGSDLHLDFSLDPPLLFNLPQKKPGDQFVSLNSSTGELFTSGTEIDRETLCPDTSDLGQGCILSLDIFVLPQQYFQLVKVKILIEDVNDNHPRFPTNEIRVSVPENAQVNARFVVEQSATDPDLGFNGVQTYWLVNDFGVFTLDVEENEGGELTPFLIVTDELDREHQQEYVTDIIAEDGGNPPLLGTATLRIIITDVNDNCPQFTESQVNVTLYGNTSKGAQLARLRAFDPDHGANAAISYAYSERVPRETGALFHLDHATGAIKLAGKVDASTGRLYKLTVLAKGPGCIPAVAAVTVHVIRAGSGPPVILPRYIAPEKDGVVTVKESELPFSPIAFFTVKNTDQRGLKTECVLEGSGPFRLSPYKLFKNEFLLETTEPLDYEQRRDYELTVVARSPKGLFIKTFIKILVLDENDNAPIFKLSLHELSVEENNPPNTFLTQLQATDKDSESRGEVIYLLGSDAPSIFLLDRMTGVLTVSVSLDREEKETYRFMVRAVDRGSPSKESIATVVVTVLDRNDNSPRFINKDFTFFVPENFPGFGEIGILSVADADAGENGWVALSIINGSDVFVIDTGRGALRARTPLDREQQGTYHLWIEAVDGGEPALSCVTMVTVLLLDVNDNPPVVLFPQSNQSYMLVLPSTLPGTSITEVYAVDKDTGMNAVIAYSIIRRKGGEPGSFDIDPNTGNITLKRELSDRGLYSLLVKVSDHGHPEPLHSTVLVNLFVNETVSNESYIQSLLTSEAEIEIGEEKPWYVGKLTERPGPEGMLPCRVVLIGLSVTCLGLLFLVITLTACICCRKLKKHKMKRLEVEIPLKMNGDLHAVDRKLMQISNI</sequence>
<keyword evidence="7" id="KW-0130">Cell adhesion</keyword>
<feature type="domain" description="Cadherin" evidence="14">
    <location>
        <begin position="584"/>
        <end position="686"/>
    </location>
</feature>
<dbReference type="FunFam" id="2.60.40.60:FF:000087">
    <property type="entry name" value="Protocadherin 9"/>
    <property type="match status" value="1"/>
</dbReference>
<dbReference type="SMART" id="SM00112">
    <property type="entry name" value="CA"/>
    <property type="match status" value="7"/>
</dbReference>
<evidence type="ECO:0000256" key="4">
    <source>
        <dbReference type="ARBA" id="ARBA00022729"/>
    </source>
</evidence>
<dbReference type="OrthoDB" id="6252479at2759"/>
<reference evidence="15" key="2">
    <citation type="submission" date="2020-02" db="EMBL/GenBank/DDBJ databases">
        <title>Esox lucius (northern pike) genome, fEsoLuc1, primary haplotype.</title>
        <authorList>
            <person name="Myers G."/>
            <person name="Karagic N."/>
            <person name="Meyer A."/>
            <person name="Pippel M."/>
            <person name="Reichard M."/>
            <person name="Winkler S."/>
            <person name="Tracey A."/>
            <person name="Sims Y."/>
            <person name="Howe K."/>
            <person name="Rhie A."/>
            <person name="Formenti G."/>
            <person name="Durbin R."/>
            <person name="Fedrigo O."/>
            <person name="Jarvis E.D."/>
        </authorList>
    </citation>
    <scope>NUCLEOTIDE SEQUENCE [LARGE SCALE GENOMIC DNA]</scope>
</reference>
<dbReference type="GO" id="GO:0005509">
    <property type="term" value="F:calcium ion binding"/>
    <property type="evidence" value="ECO:0007669"/>
    <property type="project" value="UniProtKB-UniRule"/>
</dbReference>
<keyword evidence="5" id="KW-0677">Repeat</keyword>
<dbReference type="Pfam" id="PF00028">
    <property type="entry name" value="Cadherin"/>
    <property type="match status" value="5"/>
</dbReference>
<evidence type="ECO:0000256" key="13">
    <source>
        <dbReference type="SAM" id="Phobius"/>
    </source>
</evidence>
<evidence type="ECO:0000256" key="9">
    <source>
        <dbReference type="ARBA" id="ARBA00023136"/>
    </source>
</evidence>
<reference evidence="16" key="1">
    <citation type="journal article" date="2014" name="PLoS ONE">
        <title>The genome and linkage map of the northern pike (Esox lucius): conserved synteny revealed between the salmonid sister group and the Neoteleostei.</title>
        <authorList>
            <person name="Rondeau E.B."/>
            <person name="Minkley D.R."/>
            <person name="Leong J.S."/>
            <person name="Messmer A.M."/>
            <person name="Jantzen J.R."/>
            <person name="von Schalburg K.R."/>
            <person name="Lemon C."/>
            <person name="Bird N.H."/>
            <person name="Koop B.F."/>
        </authorList>
    </citation>
    <scope>NUCLEOTIDE SEQUENCE</scope>
</reference>
<keyword evidence="8 13" id="KW-1133">Transmembrane helix</keyword>
<dbReference type="FunFam" id="2.60.40.60:FF:000002">
    <property type="entry name" value="Protocadherin alpha 2"/>
    <property type="match status" value="1"/>
</dbReference>
<evidence type="ECO:0000256" key="1">
    <source>
        <dbReference type="ARBA" id="ARBA00004251"/>
    </source>
</evidence>
<keyword evidence="9 13" id="KW-0472">Membrane</keyword>
<keyword evidence="3 13" id="KW-0812">Transmembrane</keyword>
<dbReference type="InterPro" id="IPR020894">
    <property type="entry name" value="Cadherin_CS"/>
</dbReference>
<dbReference type="PROSITE" id="PS50268">
    <property type="entry name" value="CADHERIN_2"/>
    <property type="match status" value="7"/>
</dbReference>
<keyword evidence="2" id="KW-1003">Cell membrane</keyword>
<feature type="transmembrane region" description="Helical" evidence="13">
    <location>
        <begin position="832"/>
        <end position="857"/>
    </location>
</feature>
<dbReference type="Bgee" id="ENSELUG00000023719">
    <property type="expression patterns" value="Expressed in pharyngeal gill and 7 other cell types or tissues"/>
</dbReference>
<evidence type="ECO:0000313" key="16">
    <source>
        <dbReference type="Proteomes" id="UP000265140"/>
    </source>
</evidence>
<dbReference type="Gene3D" id="2.60.40.60">
    <property type="entry name" value="Cadherins"/>
    <property type="match status" value="7"/>
</dbReference>
<organism evidence="15 16">
    <name type="scientific">Esox lucius</name>
    <name type="common">Northern pike</name>
    <dbReference type="NCBI Taxonomy" id="8010"/>
    <lineage>
        <taxon>Eukaryota</taxon>
        <taxon>Metazoa</taxon>
        <taxon>Chordata</taxon>
        <taxon>Craniata</taxon>
        <taxon>Vertebrata</taxon>
        <taxon>Euteleostomi</taxon>
        <taxon>Actinopterygii</taxon>
        <taxon>Neopterygii</taxon>
        <taxon>Teleostei</taxon>
        <taxon>Protacanthopterygii</taxon>
        <taxon>Esociformes</taxon>
        <taxon>Esocidae</taxon>
        <taxon>Esox</taxon>
    </lineage>
</organism>
<evidence type="ECO:0000259" key="14">
    <source>
        <dbReference type="PROSITE" id="PS50268"/>
    </source>
</evidence>
<dbReference type="AlphaFoldDB" id="A0A3P8Z8I1"/>
<dbReference type="PANTHER" id="PTHR24028">
    <property type="entry name" value="CADHERIN-87A"/>
    <property type="match status" value="1"/>
</dbReference>
<feature type="domain" description="Cadherin" evidence="14">
    <location>
        <begin position="264"/>
        <end position="369"/>
    </location>
</feature>
<dbReference type="Ensembl" id="ENSELUT00000036608.3">
    <property type="protein sequence ID" value="ENSELUP00000025025.2"/>
    <property type="gene ID" value="ENSELUG00000023719.3"/>
</dbReference>
<keyword evidence="4" id="KW-0732">Signal</keyword>
<feature type="domain" description="Cadherin" evidence="14">
    <location>
        <begin position="153"/>
        <end position="263"/>
    </location>
</feature>
<name>A0A3P8Z8I1_ESOLU</name>
<dbReference type="InterPro" id="IPR050174">
    <property type="entry name" value="Protocadherin/Cadherin-CA"/>
</dbReference>
<evidence type="ECO:0000256" key="6">
    <source>
        <dbReference type="ARBA" id="ARBA00022837"/>
    </source>
</evidence>
<accession>A0A3P8Z8I1</accession>
<comment type="subcellular location">
    <subcellularLocation>
        <location evidence="1">Cell membrane</location>
        <topology evidence="1">Single-pass type I membrane protein</topology>
    </subcellularLocation>
</comment>
<keyword evidence="16" id="KW-1185">Reference proteome</keyword>
<evidence type="ECO:0000256" key="3">
    <source>
        <dbReference type="ARBA" id="ARBA00022692"/>
    </source>
</evidence>
<feature type="domain" description="Cadherin" evidence="14">
    <location>
        <begin position="382"/>
        <end position="479"/>
    </location>
</feature>
<dbReference type="FunFam" id="2.60.40.60:FF:000162">
    <property type="entry name" value="Protocadherin-20"/>
    <property type="match status" value="1"/>
</dbReference>
<evidence type="ECO:0000256" key="5">
    <source>
        <dbReference type="ARBA" id="ARBA00022737"/>
    </source>
</evidence>
<evidence type="ECO:0000256" key="12">
    <source>
        <dbReference type="PROSITE-ProRule" id="PRU00043"/>
    </source>
</evidence>
<dbReference type="InterPro" id="IPR015919">
    <property type="entry name" value="Cadherin-like_sf"/>
</dbReference>
<dbReference type="FunCoup" id="A0A3P8Z8I1">
    <property type="interactions" value="324"/>
</dbReference>
<dbReference type="SUPFAM" id="SSF49313">
    <property type="entry name" value="Cadherin-like"/>
    <property type="match status" value="6"/>
</dbReference>
<evidence type="ECO:0000256" key="10">
    <source>
        <dbReference type="ARBA" id="ARBA00023180"/>
    </source>
</evidence>
<feature type="domain" description="Cadherin" evidence="14">
    <location>
        <begin position="46"/>
        <end position="152"/>
    </location>
</feature>
<dbReference type="CDD" id="cd11304">
    <property type="entry name" value="Cadherin_repeat"/>
    <property type="match status" value="7"/>
</dbReference>
<dbReference type="PANTHER" id="PTHR24028:SF260">
    <property type="entry name" value="PROTOCADHERIN-20"/>
    <property type="match status" value="1"/>
</dbReference>
<evidence type="ECO:0000256" key="7">
    <source>
        <dbReference type="ARBA" id="ARBA00022889"/>
    </source>
</evidence>
<dbReference type="InParanoid" id="A0A3P8Z8I1"/>
<reference evidence="15" key="3">
    <citation type="submission" date="2025-08" db="UniProtKB">
        <authorList>
            <consortium name="Ensembl"/>
        </authorList>
    </citation>
    <scope>IDENTIFICATION</scope>
</reference>
<dbReference type="InterPro" id="IPR002126">
    <property type="entry name" value="Cadherin-like_dom"/>
</dbReference>
<dbReference type="FunFam" id="2.60.40.60:FF:000016">
    <property type="entry name" value="Protocadherin 9"/>
    <property type="match status" value="1"/>
</dbReference>
<dbReference type="OMA" id="IEHPAMD"/>